<feature type="compositionally biased region" description="Basic and acidic residues" evidence="5">
    <location>
        <begin position="1"/>
        <end position="14"/>
    </location>
</feature>
<feature type="transmembrane region" description="Helical" evidence="6">
    <location>
        <begin position="327"/>
        <end position="345"/>
    </location>
</feature>
<dbReference type="Gene3D" id="1.20.1250.20">
    <property type="entry name" value="MFS general substrate transporter like domains"/>
    <property type="match status" value="1"/>
</dbReference>
<dbReference type="InterPro" id="IPR036259">
    <property type="entry name" value="MFS_trans_sf"/>
</dbReference>
<dbReference type="PANTHER" id="PTHR24064">
    <property type="entry name" value="SOLUTE CARRIER FAMILY 22 MEMBER"/>
    <property type="match status" value="1"/>
</dbReference>
<feature type="transmembrane region" description="Helical" evidence="6">
    <location>
        <begin position="538"/>
        <end position="558"/>
    </location>
</feature>
<feature type="domain" description="Major facilitator superfamily (MFS) profile" evidence="7">
    <location>
        <begin position="137"/>
        <end position="562"/>
    </location>
</feature>
<organism evidence="8 9">
    <name type="scientific">Chlorella ohadii</name>
    <dbReference type="NCBI Taxonomy" id="2649997"/>
    <lineage>
        <taxon>Eukaryota</taxon>
        <taxon>Viridiplantae</taxon>
        <taxon>Chlorophyta</taxon>
        <taxon>core chlorophytes</taxon>
        <taxon>Trebouxiophyceae</taxon>
        <taxon>Chlorellales</taxon>
        <taxon>Chlorellaceae</taxon>
        <taxon>Chlorella clade</taxon>
        <taxon>Chlorella</taxon>
    </lineage>
</organism>
<proteinExistence type="predicted"/>
<dbReference type="InterPro" id="IPR020846">
    <property type="entry name" value="MFS_dom"/>
</dbReference>
<evidence type="ECO:0000256" key="2">
    <source>
        <dbReference type="ARBA" id="ARBA00022692"/>
    </source>
</evidence>
<feature type="transmembrane region" description="Helical" evidence="6">
    <location>
        <begin position="511"/>
        <end position="532"/>
    </location>
</feature>
<keyword evidence="9" id="KW-1185">Reference proteome</keyword>
<protein>
    <recommendedName>
        <fullName evidence="7">Major facilitator superfamily (MFS) profile domain-containing protein</fullName>
    </recommendedName>
</protein>
<dbReference type="SUPFAM" id="SSF103473">
    <property type="entry name" value="MFS general substrate transporter"/>
    <property type="match status" value="1"/>
</dbReference>
<dbReference type="Pfam" id="PF00083">
    <property type="entry name" value="Sugar_tr"/>
    <property type="match status" value="2"/>
</dbReference>
<feature type="transmembrane region" description="Helical" evidence="6">
    <location>
        <begin position="241"/>
        <end position="263"/>
    </location>
</feature>
<dbReference type="GO" id="GO:0022857">
    <property type="term" value="F:transmembrane transporter activity"/>
    <property type="evidence" value="ECO:0007669"/>
    <property type="project" value="InterPro"/>
</dbReference>
<evidence type="ECO:0000256" key="4">
    <source>
        <dbReference type="ARBA" id="ARBA00023136"/>
    </source>
</evidence>
<evidence type="ECO:0000256" key="6">
    <source>
        <dbReference type="SAM" id="Phobius"/>
    </source>
</evidence>
<gene>
    <name evidence="8" type="ORF">COHA_005827</name>
</gene>
<evidence type="ECO:0000256" key="1">
    <source>
        <dbReference type="ARBA" id="ARBA00004141"/>
    </source>
</evidence>
<feature type="transmembrane region" description="Helical" evidence="6">
    <location>
        <begin position="284"/>
        <end position="307"/>
    </location>
</feature>
<accession>A0AAD5H4F8</accession>
<evidence type="ECO:0000313" key="9">
    <source>
        <dbReference type="Proteomes" id="UP001205105"/>
    </source>
</evidence>
<dbReference type="GO" id="GO:0016020">
    <property type="term" value="C:membrane"/>
    <property type="evidence" value="ECO:0007669"/>
    <property type="project" value="UniProtKB-SubCell"/>
</dbReference>
<dbReference type="PROSITE" id="PS50850">
    <property type="entry name" value="MFS"/>
    <property type="match status" value="1"/>
</dbReference>
<dbReference type="Proteomes" id="UP001205105">
    <property type="component" value="Unassembled WGS sequence"/>
</dbReference>
<dbReference type="EMBL" id="JADXDR010000079">
    <property type="protein sequence ID" value="KAI7840528.1"/>
    <property type="molecule type" value="Genomic_DNA"/>
</dbReference>
<keyword evidence="3 6" id="KW-1133">Transmembrane helix</keyword>
<feature type="transmembrane region" description="Helical" evidence="6">
    <location>
        <begin position="135"/>
        <end position="158"/>
    </location>
</feature>
<name>A0AAD5H4F8_9CHLO</name>
<feature type="transmembrane region" description="Helical" evidence="6">
    <location>
        <begin position="193"/>
        <end position="211"/>
    </location>
</feature>
<dbReference type="InterPro" id="IPR005828">
    <property type="entry name" value="MFS_sugar_transport-like"/>
</dbReference>
<dbReference type="AlphaFoldDB" id="A0AAD5H4F8"/>
<comment type="subcellular location">
    <subcellularLocation>
        <location evidence="1">Membrane</location>
        <topology evidence="1">Multi-pass membrane protein</topology>
    </subcellularLocation>
</comment>
<reference evidence="8" key="1">
    <citation type="submission" date="2020-11" db="EMBL/GenBank/DDBJ databases">
        <title>Chlorella ohadii genome sequencing and assembly.</title>
        <authorList>
            <person name="Murik O."/>
            <person name="Treves H."/>
            <person name="Kedem I."/>
            <person name="Shotland Y."/>
            <person name="Kaplan A."/>
        </authorList>
    </citation>
    <scope>NUCLEOTIDE SEQUENCE</scope>
    <source>
        <strain evidence="8">1</strain>
    </source>
</reference>
<keyword evidence="4 6" id="KW-0472">Membrane</keyword>
<keyword evidence="2 6" id="KW-0812">Transmembrane</keyword>
<evidence type="ECO:0000256" key="3">
    <source>
        <dbReference type="ARBA" id="ARBA00022989"/>
    </source>
</evidence>
<sequence length="635" mass="70649">MGEATEGNHPEPDPRQAGGAVAPELPSAGGTTPDAAGQPPLPSPAPSGMSRLVSGFSNLSRVASGVSAKSMQRQISARAPLDVEKLGDDPDILELRQSVGTDDLRVLSRLRSFDHTFAKKAPPTRNPLLRAWQWWCAYLLPGMGMFSEAYFIFAIGNIEPLFAVESPNCWSCKDEAACTCNQTTVENVQNIEITAIIVGMLSFGFVADVIGRKWGSRLTMIIMFIGACLLTGAYGPTDQVFLSVFCFSLFFYAVGVGGEYPLAASSAAERAEGDPELRKRRGEMVVLTFSQQGWGNFTNTLVILLLLAMQGATGTLTSSEAELTWRLQFGVGAFICFCVTVYRWLYLEESEVWQAEHKGVQQELVDEGDQAALTGRRSWREHLVIFKHYWPRLLITCGGWVANDFAFYGNKLFQSKFIAVISPGASRFKQMQAPYTIDRKWMGRKRLQTMGFLMMFILYLPCGIWYNELVDHAIKWFQTLYFLSSFFNQFGPNCTSFLVAGEVFPTDVRAFFHGISAAAGKLGAIMAASVFSHVDTVTTFYCSAGAGIVGAFFTWIFLPDTTGLDLAEIDRYHRFMLAGQTENYHGPAVKPKHLSMYERWRGYGKHYDARLDAQQRKLQDMAAEQEEWEQPASKQ</sequence>
<evidence type="ECO:0000259" key="7">
    <source>
        <dbReference type="PROSITE" id="PS50850"/>
    </source>
</evidence>
<feature type="transmembrane region" description="Helical" evidence="6">
    <location>
        <begin position="479"/>
        <end position="499"/>
    </location>
</feature>
<feature type="transmembrane region" description="Helical" evidence="6">
    <location>
        <begin position="449"/>
        <end position="467"/>
    </location>
</feature>
<comment type="caution">
    <text evidence="8">The sequence shown here is derived from an EMBL/GenBank/DDBJ whole genome shotgun (WGS) entry which is preliminary data.</text>
</comment>
<feature type="region of interest" description="Disordered" evidence="5">
    <location>
        <begin position="1"/>
        <end position="50"/>
    </location>
</feature>
<evidence type="ECO:0000256" key="5">
    <source>
        <dbReference type="SAM" id="MobiDB-lite"/>
    </source>
</evidence>
<feature type="transmembrane region" description="Helical" evidence="6">
    <location>
        <begin position="218"/>
        <end position="235"/>
    </location>
</feature>
<evidence type="ECO:0000313" key="8">
    <source>
        <dbReference type="EMBL" id="KAI7840528.1"/>
    </source>
</evidence>